<protein>
    <submittedName>
        <fullName evidence="6">Membrane protein of efflux system (Modular protein)</fullName>
    </submittedName>
</protein>
<dbReference type="InterPro" id="IPR012451">
    <property type="entry name" value="DUF1656"/>
</dbReference>
<evidence type="ECO:0000256" key="2">
    <source>
        <dbReference type="ARBA" id="ARBA00022692"/>
    </source>
</evidence>
<evidence type="ECO:0000256" key="3">
    <source>
        <dbReference type="ARBA" id="ARBA00022989"/>
    </source>
</evidence>
<evidence type="ECO:0000256" key="4">
    <source>
        <dbReference type="ARBA" id="ARBA00023136"/>
    </source>
</evidence>
<sequence length="77" mass="8782">MTAELNIQGIYVPALLVLGILAGLIGMAVQRMFLVLGVYRWVWHRSLFDLALMLIICWLLVSALFHGFFSFILKPFL</sequence>
<organism evidence="6">
    <name type="scientific">mine drainage metagenome</name>
    <dbReference type="NCBI Taxonomy" id="410659"/>
    <lineage>
        <taxon>unclassified sequences</taxon>
        <taxon>metagenomes</taxon>
        <taxon>ecological metagenomes</taxon>
    </lineage>
</organism>
<keyword evidence="3 5" id="KW-1133">Transmembrane helix</keyword>
<keyword evidence="4 5" id="KW-0472">Membrane</keyword>
<proteinExistence type="predicted"/>
<dbReference type="AlphaFoldDB" id="E6QUD5"/>
<keyword evidence="1" id="KW-1003">Cell membrane</keyword>
<gene>
    <name evidence="6" type="ORF">CARN7_1658</name>
</gene>
<evidence type="ECO:0000256" key="5">
    <source>
        <dbReference type="SAM" id="Phobius"/>
    </source>
</evidence>
<reference evidence="6" key="1">
    <citation type="submission" date="2009-10" db="EMBL/GenBank/DDBJ databases">
        <title>Diversity of trophic interactions inside an arsenic-rich microbial ecosystem.</title>
        <authorList>
            <person name="Bertin P.N."/>
            <person name="Heinrich-Salmeron A."/>
            <person name="Pelletier E."/>
            <person name="Goulhen-Chollet F."/>
            <person name="Arsene-Ploetze F."/>
            <person name="Gallien S."/>
            <person name="Calteau A."/>
            <person name="Vallenet D."/>
            <person name="Casiot C."/>
            <person name="Chane-Woon-Ming B."/>
            <person name="Giloteaux L."/>
            <person name="Barakat M."/>
            <person name="Bonnefoy V."/>
            <person name="Bruneel O."/>
            <person name="Chandler M."/>
            <person name="Cleiss J."/>
            <person name="Duran R."/>
            <person name="Elbaz-Poulichet F."/>
            <person name="Fonknechten N."/>
            <person name="Lauga B."/>
            <person name="Mornico D."/>
            <person name="Ortet P."/>
            <person name="Schaeffer C."/>
            <person name="Siguier P."/>
            <person name="Alexander Thil Smith A."/>
            <person name="Van Dorsselaer A."/>
            <person name="Weissenbach J."/>
            <person name="Medigue C."/>
            <person name="Le Paslier D."/>
        </authorList>
    </citation>
    <scope>NUCLEOTIDE SEQUENCE</scope>
</reference>
<feature type="transmembrane region" description="Helical" evidence="5">
    <location>
        <begin position="12"/>
        <end position="38"/>
    </location>
</feature>
<keyword evidence="2 5" id="KW-0812">Transmembrane</keyword>
<comment type="caution">
    <text evidence="6">The sequence shown here is derived from an EMBL/GenBank/DDBJ whole genome shotgun (WGS) entry which is preliminary data.</text>
</comment>
<dbReference type="Pfam" id="PF07869">
    <property type="entry name" value="DUF1656"/>
    <property type="match status" value="1"/>
</dbReference>
<name>E6QUD5_9ZZZZ</name>
<dbReference type="EMBL" id="CABR01000110">
    <property type="protein sequence ID" value="CBI10857.1"/>
    <property type="molecule type" value="Genomic_DNA"/>
</dbReference>
<evidence type="ECO:0000313" key="6">
    <source>
        <dbReference type="EMBL" id="CBI10857.1"/>
    </source>
</evidence>
<accession>E6QUD5</accession>
<feature type="transmembrane region" description="Helical" evidence="5">
    <location>
        <begin position="50"/>
        <end position="73"/>
    </location>
</feature>
<evidence type="ECO:0000256" key="1">
    <source>
        <dbReference type="ARBA" id="ARBA00022475"/>
    </source>
</evidence>